<keyword evidence="8 10" id="KW-0472">Membrane</keyword>
<dbReference type="InterPro" id="IPR036639">
    <property type="entry name" value="Cyt_c_oxidase_su4_sf"/>
</dbReference>
<name>A0A452ES58_CAPHI</name>
<dbReference type="STRING" id="9925.ENSCHIP00000014571"/>
<keyword evidence="5" id="KW-0999">Mitochondrion inner membrane</keyword>
<dbReference type="Bgee" id="ENSCHIG00000015565">
    <property type="expression patterns" value="Expressed in longissimus thoracis muscle and 15 other cell types or tissues"/>
</dbReference>
<dbReference type="RefSeq" id="XP_017913163.1">
    <property type="nucleotide sequence ID" value="XM_018057674.1"/>
</dbReference>
<evidence type="ECO:0000313" key="11">
    <source>
        <dbReference type="Ensembl" id="ENSCHIP00000014571.1"/>
    </source>
</evidence>
<evidence type="ECO:0000256" key="6">
    <source>
        <dbReference type="ARBA" id="ARBA00022989"/>
    </source>
</evidence>
<accession>A0A452ES58</accession>
<gene>
    <name evidence="11" type="primary">LOC102179296</name>
</gene>
<keyword evidence="4 10" id="KW-0812">Transmembrane</keyword>
<dbReference type="GeneID" id="102179296"/>
<evidence type="ECO:0000313" key="12">
    <source>
        <dbReference type="Proteomes" id="UP000291000"/>
    </source>
</evidence>
<dbReference type="Pfam" id="PF02936">
    <property type="entry name" value="COX4"/>
    <property type="match status" value="1"/>
</dbReference>
<evidence type="ECO:0008006" key="13">
    <source>
        <dbReference type="Google" id="ProtNLM"/>
    </source>
</evidence>
<dbReference type="RefSeq" id="XP_017913164.1">
    <property type="nucleotide sequence ID" value="XM_018057675.1"/>
</dbReference>
<reference evidence="11" key="2">
    <citation type="submission" date="2025-08" db="UniProtKB">
        <authorList>
            <consortium name="Ensembl"/>
        </authorList>
    </citation>
    <scope>IDENTIFICATION</scope>
</reference>
<organism evidence="11 12">
    <name type="scientific">Capra hircus</name>
    <name type="common">Goat</name>
    <dbReference type="NCBI Taxonomy" id="9925"/>
    <lineage>
        <taxon>Eukaryota</taxon>
        <taxon>Metazoa</taxon>
        <taxon>Chordata</taxon>
        <taxon>Craniata</taxon>
        <taxon>Vertebrata</taxon>
        <taxon>Euteleostomi</taxon>
        <taxon>Mammalia</taxon>
        <taxon>Eutheria</taxon>
        <taxon>Laurasiatheria</taxon>
        <taxon>Artiodactyla</taxon>
        <taxon>Ruminantia</taxon>
        <taxon>Pecora</taxon>
        <taxon>Bovidae</taxon>
        <taxon>Caprinae</taxon>
        <taxon>Capra</taxon>
    </lineage>
</organism>
<dbReference type="GO" id="GO:0006123">
    <property type="term" value="P:mitochondrial electron transport, cytochrome c to oxygen"/>
    <property type="evidence" value="ECO:0007669"/>
    <property type="project" value="InterPro"/>
</dbReference>
<keyword evidence="12" id="KW-1185">Reference proteome</keyword>
<dbReference type="PANTHER" id="PTHR10707">
    <property type="entry name" value="CYTOCHROME C OXIDASE SUBUNIT IV"/>
    <property type="match status" value="1"/>
</dbReference>
<feature type="compositionally biased region" description="Low complexity" evidence="9">
    <location>
        <begin position="116"/>
        <end position="137"/>
    </location>
</feature>
<comment type="pathway">
    <text evidence="2">Energy metabolism; oxidative phosphorylation.</text>
</comment>
<dbReference type="GO" id="GO:0005743">
    <property type="term" value="C:mitochondrial inner membrane"/>
    <property type="evidence" value="ECO:0007669"/>
    <property type="project" value="UniProtKB-SubCell"/>
</dbReference>
<dbReference type="EMBL" id="LWLT01000014">
    <property type="status" value="NOT_ANNOTATED_CDS"/>
    <property type="molecule type" value="Genomic_DNA"/>
</dbReference>
<feature type="transmembrane region" description="Helical" evidence="10">
    <location>
        <begin position="266"/>
        <end position="284"/>
    </location>
</feature>
<dbReference type="InterPro" id="IPR013288">
    <property type="entry name" value="Cyt_c_oxidase_su4"/>
</dbReference>
<dbReference type="UniPathway" id="UPA00705"/>
<dbReference type="Proteomes" id="UP000291000">
    <property type="component" value="Chromosome 13"/>
</dbReference>
<dbReference type="OrthoDB" id="186013at2759"/>
<dbReference type="KEGG" id="chx:102179296"/>
<proteinExistence type="inferred from homology"/>
<dbReference type="Gene3D" id="1.10.442.10">
    <property type="entry name" value="Cytochrome c oxidase subunit IV"/>
    <property type="match status" value="1"/>
</dbReference>
<evidence type="ECO:0000256" key="4">
    <source>
        <dbReference type="ARBA" id="ARBA00022692"/>
    </source>
</evidence>
<evidence type="ECO:0000256" key="3">
    <source>
        <dbReference type="ARBA" id="ARBA00008135"/>
    </source>
</evidence>
<evidence type="ECO:0000256" key="10">
    <source>
        <dbReference type="SAM" id="Phobius"/>
    </source>
</evidence>
<dbReference type="CDD" id="cd00922">
    <property type="entry name" value="Cyt_c_Oxidase_IV"/>
    <property type="match status" value="1"/>
</dbReference>
<dbReference type="Ensembl" id="ENSCHIT00000022369.1">
    <property type="protein sequence ID" value="ENSCHIP00000014571.1"/>
    <property type="gene ID" value="ENSCHIG00000015565.1"/>
</dbReference>
<sequence>MLVASCSRKHWVSLESWQDLGPQKPSESIPGRRNSGEQKGEGRKIQLLGQPGSEGWASPGHTAAWTQGSISWWSPEARPRWAGKLMHGVSVTVQSLSPGCGWEPPGTRAGRSQAGRSHAGAALGKAAGRAPGRRQPSSPSAACSLLLALQTWVVFWLPPSLKMSFRAAWSLTLRKGGLGIRGIHTPGSTAHGKEKMPPYTNYHAQRSYPMPDEPFCMELNAEQRALKEKEKGSWTQLSHAEKVALYRLQFHETFAEMNRRSNEWKTVMGCVFFFCGFTGLLIWWQRVYVFPKKPITLTDEWKAQQLQRTLDMKGNPVQGLASRWDYERKEWKK</sequence>
<evidence type="ECO:0000256" key="8">
    <source>
        <dbReference type="ARBA" id="ARBA00023136"/>
    </source>
</evidence>
<keyword evidence="6 10" id="KW-1133">Transmembrane helix</keyword>
<evidence type="ECO:0000256" key="9">
    <source>
        <dbReference type="SAM" id="MobiDB-lite"/>
    </source>
</evidence>
<dbReference type="SUPFAM" id="SSF81406">
    <property type="entry name" value="Mitochondrial cytochrome c oxidase subunit IV"/>
    <property type="match status" value="1"/>
</dbReference>
<dbReference type="GO" id="GO:0045277">
    <property type="term" value="C:respiratory chain complex IV"/>
    <property type="evidence" value="ECO:0007669"/>
    <property type="project" value="InterPro"/>
</dbReference>
<comment type="similarity">
    <text evidence="3">Belongs to the cytochrome c oxidase IV family.</text>
</comment>
<feature type="region of interest" description="Disordered" evidence="9">
    <location>
        <begin position="16"/>
        <end position="42"/>
    </location>
</feature>
<reference evidence="11 12" key="1">
    <citation type="submission" date="2016-04" db="EMBL/GenBank/DDBJ databases">
        <title>Polished mammalian reference genomes with single-molecule sequencing and chromosome conformation capture applied to the Capra hircus genome.</title>
        <authorList>
            <person name="Bickhart D.M."/>
            <person name="Koren S."/>
            <person name="Rosen B."/>
            <person name="Hastie A."/>
            <person name="Liachko I."/>
            <person name="Sullivan S.T."/>
            <person name="Burton J."/>
            <person name="Sayre B.L."/>
            <person name="Huson H.J."/>
            <person name="Lee J."/>
            <person name="Lam E."/>
            <person name="Kelley C.M."/>
            <person name="Hutchison J.L."/>
            <person name="Zhou Y."/>
            <person name="Sun J."/>
            <person name="Crisa A."/>
            <person name="Schwartz J.C."/>
            <person name="Hammond J.A."/>
            <person name="Schroeder S.G."/>
            <person name="Liu G.E."/>
            <person name="Dunham M."/>
            <person name="Shendure J."/>
            <person name="Sonstegard T.S."/>
            <person name="Phillippy A.M."/>
            <person name="Van Tassell C.P."/>
            <person name="Smith T.P."/>
        </authorList>
    </citation>
    <scope>NUCLEOTIDE SEQUENCE [LARGE SCALE GENOMIC DNA]</scope>
</reference>
<dbReference type="AlphaFoldDB" id="A0A452ES58"/>
<dbReference type="PANTHER" id="PTHR10707:SF11">
    <property type="entry name" value="CYTOCHROME C OXIDASE SUBUNIT 4 ISOFORM 2, MITOCHONDRIAL"/>
    <property type="match status" value="1"/>
</dbReference>
<comment type="subcellular location">
    <subcellularLocation>
        <location evidence="1">Mitochondrion inner membrane</location>
        <topology evidence="1">Single-pass membrane protein</topology>
    </subcellularLocation>
</comment>
<dbReference type="GeneTree" id="ENSGT00390000002407"/>
<evidence type="ECO:0000256" key="2">
    <source>
        <dbReference type="ARBA" id="ARBA00004673"/>
    </source>
</evidence>
<dbReference type="RefSeq" id="XP_017913165.1">
    <property type="nucleotide sequence ID" value="XM_018057676.1"/>
</dbReference>
<evidence type="ECO:0000256" key="1">
    <source>
        <dbReference type="ARBA" id="ARBA00004434"/>
    </source>
</evidence>
<keyword evidence="7" id="KW-0496">Mitochondrion</keyword>
<dbReference type="FunFam" id="1.10.442.10:FF:000001">
    <property type="entry name" value="Cytochrome c oxidase subunit 4 isoform 1"/>
    <property type="match status" value="1"/>
</dbReference>
<dbReference type="InterPro" id="IPR004203">
    <property type="entry name" value="Cyt_c_oxidase_su4_fam"/>
</dbReference>
<dbReference type="PRINTS" id="PR01873">
    <property type="entry name" value="CYTCOXIDASE4"/>
</dbReference>
<evidence type="ECO:0000256" key="7">
    <source>
        <dbReference type="ARBA" id="ARBA00023128"/>
    </source>
</evidence>
<feature type="region of interest" description="Disordered" evidence="9">
    <location>
        <begin position="99"/>
        <end position="137"/>
    </location>
</feature>
<evidence type="ECO:0000256" key="5">
    <source>
        <dbReference type="ARBA" id="ARBA00022792"/>
    </source>
</evidence>
<reference evidence="11" key="3">
    <citation type="submission" date="2025-09" db="UniProtKB">
        <authorList>
            <consortium name="Ensembl"/>
        </authorList>
    </citation>
    <scope>IDENTIFICATION</scope>
</reference>
<protein>
    <recommendedName>
        <fullName evidence="13">Cytochrome c oxidase subunit 4</fullName>
    </recommendedName>
</protein>